<dbReference type="EMBL" id="BSYO01000040">
    <property type="protein sequence ID" value="GMH31672.1"/>
    <property type="molecule type" value="Genomic_DNA"/>
</dbReference>
<evidence type="ECO:0000313" key="1">
    <source>
        <dbReference type="EMBL" id="GMH31672.1"/>
    </source>
</evidence>
<name>A0AAD3TLK8_NEPGR</name>
<dbReference type="Proteomes" id="UP001279734">
    <property type="component" value="Unassembled WGS sequence"/>
</dbReference>
<sequence length="97" mass="11155">MWSDLWIKLVHVLMPSSSSWSRGSLWLPVLCHADMAHLPRMDDLRVRYAVRLVDMAFCLFGGPTVLCFCRNAPLLIRQNASLHSVRIEYLPVCNILM</sequence>
<organism evidence="1 2">
    <name type="scientific">Nepenthes gracilis</name>
    <name type="common">Slender pitcher plant</name>
    <dbReference type="NCBI Taxonomy" id="150966"/>
    <lineage>
        <taxon>Eukaryota</taxon>
        <taxon>Viridiplantae</taxon>
        <taxon>Streptophyta</taxon>
        <taxon>Embryophyta</taxon>
        <taxon>Tracheophyta</taxon>
        <taxon>Spermatophyta</taxon>
        <taxon>Magnoliopsida</taxon>
        <taxon>eudicotyledons</taxon>
        <taxon>Gunneridae</taxon>
        <taxon>Pentapetalae</taxon>
        <taxon>Caryophyllales</taxon>
        <taxon>Nepenthaceae</taxon>
        <taxon>Nepenthes</taxon>
    </lineage>
</organism>
<accession>A0AAD3TLK8</accession>
<keyword evidence="2" id="KW-1185">Reference proteome</keyword>
<comment type="caution">
    <text evidence="1">The sequence shown here is derived from an EMBL/GenBank/DDBJ whole genome shotgun (WGS) entry which is preliminary data.</text>
</comment>
<evidence type="ECO:0000313" key="2">
    <source>
        <dbReference type="Proteomes" id="UP001279734"/>
    </source>
</evidence>
<gene>
    <name evidence="1" type="ORF">Nepgr_033516</name>
</gene>
<proteinExistence type="predicted"/>
<dbReference type="AlphaFoldDB" id="A0AAD3TLK8"/>
<protein>
    <submittedName>
        <fullName evidence="1">Uncharacterized protein</fullName>
    </submittedName>
</protein>
<reference evidence="1" key="1">
    <citation type="submission" date="2023-05" db="EMBL/GenBank/DDBJ databases">
        <title>Nepenthes gracilis genome sequencing.</title>
        <authorList>
            <person name="Fukushima K."/>
        </authorList>
    </citation>
    <scope>NUCLEOTIDE SEQUENCE</scope>
    <source>
        <strain evidence="1">SING2019-196</strain>
    </source>
</reference>